<dbReference type="Gene3D" id="1.10.260.40">
    <property type="entry name" value="lambda repressor-like DNA-binding domains"/>
    <property type="match status" value="1"/>
</dbReference>
<dbReference type="InterPro" id="IPR001387">
    <property type="entry name" value="Cro/C1-type_HTH"/>
</dbReference>
<feature type="domain" description="HTH cro/C1-type" evidence="1">
    <location>
        <begin position="92"/>
        <end position="148"/>
    </location>
</feature>
<dbReference type="CDD" id="cd00093">
    <property type="entry name" value="HTH_XRE"/>
    <property type="match status" value="1"/>
</dbReference>
<evidence type="ECO:0000313" key="2">
    <source>
        <dbReference type="EMBL" id="MTV82692.1"/>
    </source>
</evidence>
<comment type="caution">
    <text evidence="2">The sequence shown here is derived from an EMBL/GenBank/DDBJ whole genome shotgun (WGS) entry which is preliminary data.</text>
</comment>
<reference evidence="2 3" key="1">
    <citation type="submission" date="2019-11" db="EMBL/GenBank/DDBJ databases">
        <title>Lactobacillus sp. nov. CRM56-3, isolated from fermented tea leaves.</title>
        <authorList>
            <person name="Phuengjayaem S."/>
            <person name="Tanasupawat S."/>
        </authorList>
    </citation>
    <scope>NUCLEOTIDE SEQUENCE [LARGE SCALE GENOMIC DNA]</scope>
    <source>
        <strain evidence="2 3">CRM56-3</strain>
    </source>
</reference>
<accession>A0A7X3C3A8</accession>
<gene>
    <name evidence="2" type="ORF">GM612_08545</name>
</gene>
<evidence type="ECO:0000259" key="1">
    <source>
        <dbReference type="PROSITE" id="PS50943"/>
    </source>
</evidence>
<organism evidence="2 3">
    <name type="scientific">Secundilactobacillus folii</name>
    <dbReference type="NCBI Taxonomy" id="2678357"/>
    <lineage>
        <taxon>Bacteria</taxon>
        <taxon>Bacillati</taxon>
        <taxon>Bacillota</taxon>
        <taxon>Bacilli</taxon>
        <taxon>Lactobacillales</taxon>
        <taxon>Lactobacillaceae</taxon>
        <taxon>Secundilactobacillus</taxon>
    </lineage>
</organism>
<sequence length="152" mass="17256">MQTKEALMKLREFEKELNNTPMGTNKFHQISAANDAFMFAHIFPRDFFFIALHLGHQITDEETAELIAASYNGTDITEVLNLSPDDKTLLKFKIARRKSGLTQQQVANKTANFSQSQIAKVESGKLRITMTRWAELFNVLGEAPLIQLKLVK</sequence>
<dbReference type="SMART" id="SM00530">
    <property type="entry name" value="HTH_XRE"/>
    <property type="match status" value="1"/>
</dbReference>
<dbReference type="GO" id="GO:0003677">
    <property type="term" value="F:DNA binding"/>
    <property type="evidence" value="ECO:0007669"/>
    <property type="project" value="InterPro"/>
</dbReference>
<dbReference type="AlphaFoldDB" id="A0A7X3C3A8"/>
<name>A0A7X3C3A8_9LACO</name>
<keyword evidence="3" id="KW-1185">Reference proteome</keyword>
<evidence type="ECO:0000313" key="3">
    <source>
        <dbReference type="Proteomes" id="UP000466388"/>
    </source>
</evidence>
<dbReference type="Pfam" id="PF01381">
    <property type="entry name" value="HTH_3"/>
    <property type="match status" value="1"/>
</dbReference>
<dbReference type="RefSeq" id="WP_155431961.1">
    <property type="nucleotide sequence ID" value="NZ_WNJO01000009.1"/>
</dbReference>
<dbReference type="Proteomes" id="UP000466388">
    <property type="component" value="Unassembled WGS sequence"/>
</dbReference>
<proteinExistence type="predicted"/>
<dbReference type="SUPFAM" id="SSF47413">
    <property type="entry name" value="lambda repressor-like DNA-binding domains"/>
    <property type="match status" value="1"/>
</dbReference>
<dbReference type="PROSITE" id="PS50943">
    <property type="entry name" value="HTH_CROC1"/>
    <property type="match status" value="1"/>
</dbReference>
<protein>
    <submittedName>
        <fullName evidence="2">Helix-turn-helix domain-containing protein</fullName>
    </submittedName>
</protein>
<dbReference type="EMBL" id="WNJO01000009">
    <property type="protein sequence ID" value="MTV82692.1"/>
    <property type="molecule type" value="Genomic_DNA"/>
</dbReference>
<dbReference type="InterPro" id="IPR010982">
    <property type="entry name" value="Lambda_DNA-bd_dom_sf"/>
</dbReference>